<dbReference type="GO" id="GO:0003713">
    <property type="term" value="F:transcription coactivator activity"/>
    <property type="evidence" value="ECO:0007669"/>
    <property type="project" value="TreeGrafter"/>
</dbReference>
<dbReference type="CDD" id="cd07979">
    <property type="entry name" value="HFD_TAF9"/>
    <property type="match status" value="1"/>
</dbReference>
<name>A0A4T0X547_9ASCO</name>
<sequence length="199" mass="21347">MSTSKTDATDTGGISAANTSANSNITPEEDPHPTPRDVRLLRLIFAGQGVSAYEDHVPLQLMDFAYRYTSEVLQDAMVYNDYAHPTITNAGNSGGGALDNASGGGAGTGNIGGGGSKSADDDVNSQMINNEDIRLAIAARTAYQFKPVPPKKMLLELAAERNEKPLPAVMPMWGIRLPPEKYCLTARDYTEGDEKRVKK</sequence>
<evidence type="ECO:0000256" key="6">
    <source>
        <dbReference type="SAM" id="MobiDB-lite"/>
    </source>
</evidence>
<gene>
    <name evidence="7" type="ORF">CANINC_001543</name>
</gene>
<organism evidence="7 8">
    <name type="scientific">Pichia inconspicua</name>
    <dbReference type="NCBI Taxonomy" id="52247"/>
    <lineage>
        <taxon>Eukaryota</taxon>
        <taxon>Fungi</taxon>
        <taxon>Dikarya</taxon>
        <taxon>Ascomycota</taxon>
        <taxon>Saccharomycotina</taxon>
        <taxon>Pichiomycetes</taxon>
        <taxon>Pichiales</taxon>
        <taxon>Pichiaceae</taxon>
        <taxon>Pichia</taxon>
    </lineage>
</organism>
<proteinExistence type="inferred from homology"/>
<dbReference type="PANTHER" id="PTHR48068">
    <property type="entry name" value="TAF9 RNA POLYMERASE II, TATA BOX-BINDING PROTEIN (TBP)-ASSOCIATED FACTOR"/>
    <property type="match status" value="1"/>
</dbReference>
<keyword evidence="8" id="KW-1185">Reference proteome</keyword>
<feature type="region of interest" description="Disordered" evidence="6">
    <location>
        <begin position="1"/>
        <end position="35"/>
    </location>
</feature>
<dbReference type="GO" id="GO:0016251">
    <property type="term" value="F:RNA polymerase II general transcription initiation factor activity"/>
    <property type="evidence" value="ECO:0007669"/>
    <property type="project" value="TreeGrafter"/>
</dbReference>
<dbReference type="GO" id="GO:0005669">
    <property type="term" value="C:transcription factor TFIID complex"/>
    <property type="evidence" value="ECO:0007669"/>
    <property type="project" value="TreeGrafter"/>
</dbReference>
<reference evidence="7 8" key="1">
    <citation type="journal article" date="2019" name="Front. Genet.">
        <title>Whole-Genome Sequencing of the Opportunistic Yeast Pathogen Candida inconspicua Uncovers Its Hybrid Origin.</title>
        <authorList>
            <person name="Mixao V."/>
            <person name="Hansen A.P."/>
            <person name="Saus E."/>
            <person name="Boekhout T."/>
            <person name="Lass-Florl C."/>
            <person name="Gabaldon T."/>
        </authorList>
    </citation>
    <scope>NUCLEOTIDE SEQUENCE [LARGE SCALE GENOMIC DNA]</scope>
    <source>
        <strain evidence="7 8">CBS 180</strain>
    </source>
</reference>
<dbReference type="InterPro" id="IPR051431">
    <property type="entry name" value="TFIID_subunit_9"/>
</dbReference>
<dbReference type="SUPFAM" id="SSF47113">
    <property type="entry name" value="Histone-fold"/>
    <property type="match status" value="1"/>
</dbReference>
<dbReference type="GO" id="GO:0051123">
    <property type="term" value="P:RNA polymerase II preinitiation complex assembly"/>
    <property type="evidence" value="ECO:0007669"/>
    <property type="project" value="TreeGrafter"/>
</dbReference>
<evidence type="ECO:0000256" key="1">
    <source>
        <dbReference type="ARBA" id="ARBA00004123"/>
    </source>
</evidence>
<dbReference type="Pfam" id="PF02291">
    <property type="entry name" value="TFIID-31kDa"/>
    <property type="match status" value="1"/>
</dbReference>
<dbReference type="InterPro" id="IPR003162">
    <property type="entry name" value="TFIID-31"/>
</dbReference>
<dbReference type="OrthoDB" id="341924at2759"/>
<comment type="caution">
    <text evidence="7">The sequence shown here is derived from an EMBL/GenBank/DDBJ whole genome shotgun (WGS) entry which is preliminary data.</text>
</comment>
<dbReference type="GO" id="GO:0046982">
    <property type="term" value="F:protein heterodimerization activity"/>
    <property type="evidence" value="ECO:0007669"/>
    <property type="project" value="InterPro"/>
</dbReference>
<dbReference type="Gene3D" id="1.10.20.10">
    <property type="entry name" value="Histone, subunit A"/>
    <property type="match status" value="1"/>
</dbReference>
<evidence type="ECO:0000313" key="7">
    <source>
        <dbReference type="EMBL" id="TID29904.1"/>
    </source>
</evidence>
<keyword evidence="5" id="KW-0539">Nucleus</keyword>
<protein>
    <recommendedName>
        <fullName evidence="9">Transcription initiation factor TFIID subunit 9</fullName>
    </recommendedName>
</protein>
<keyword evidence="4" id="KW-0804">Transcription</keyword>
<dbReference type="GO" id="GO:0000124">
    <property type="term" value="C:SAGA complex"/>
    <property type="evidence" value="ECO:0007669"/>
    <property type="project" value="TreeGrafter"/>
</dbReference>
<dbReference type="Proteomes" id="UP000307173">
    <property type="component" value="Unassembled WGS sequence"/>
</dbReference>
<accession>A0A4T0X547</accession>
<dbReference type="InterPro" id="IPR009072">
    <property type="entry name" value="Histone-fold"/>
</dbReference>
<comment type="subcellular location">
    <subcellularLocation>
        <location evidence="1">Nucleus</location>
    </subcellularLocation>
</comment>
<dbReference type="STRING" id="52247.A0A4T0X547"/>
<evidence type="ECO:0000256" key="3">
    <source>
        <dbReference type="ARBA" id="ARBA00023015"/>
    </source>
</evidence>
<evidence type="ECO:0000256" key="2">
    <source>
        <dbReference type="ARBA" id="ARBA00007646"/>
    </source>
</evidence>
<feature type="compositionally biased region" description="Polar residues" evidence="6">
    <location>
        <begin position="16"/>
        <end position="26"/>
    </location>
</feature>
<comment type="similarity">
    <text evidence="2">Belongs to the TAF9 family.</text>
</comment>
<dbReference type="EMBL" id="SELW01000222">
    <property type="protein sequence ID" value="TID29904.1"/>
    <property type="molecule type" value="Genomic_DNA"/>
</dbReference>
<evidence type="ECO:0000256" key="4">
    <source>
        <dbReference type="ARBA" id="ARBA00023163"/>
    </source>
</evidence>
<evidence type="ECO:0008006" key="9">
    <source>
        <dbReference type="Google" id="ProtNLM"/>
    </source>
</evidence>
<dbReference type="AlphaFoldDB" id="A0A4T0X547"/>
<evidence type="ECO:0000256" key="5">
    <source>
        <dbReference type="ARBA" id="ARBA00023242"/>
    </source>
</evidence>
<keyword evidence="3" id="KW-0805">Transcription regulation</keyword>
<dbReference type="PANTHER" id="PTHR48068:SF4">
    <property type="entry name" value="TATA-BOX BINDING PROTEIN ASSOCIATED FACTOR 9"/>
    <property type="match status" value="1"/>
</dbReference>
<evidence type="ECO:0000313" key="8">
    <source>
        <dbReference type="Proteomes" id="UP000307173"/>
    </source>
</evidence>